<proteinExistence type="predicted"/>
<dbReference type="OrthoDB" id="2910287at2759"/>
<organism evidence="2 3">
    <name type="scientific">Epichloe festucae (strain Fl1)</name>
    <dbReference type="NCBI Taxonomy" id="877507"/>
    <lineage>
        <taxon>Eukaryota</taxon>
        <taxon>Fungi</taxon>
        <taxon>Dikarya</taxon>
        <taxon>Ascomycota</taxon>
        <taxon>Pezizomycotina</taxon>
        <taxon>Sordariomycetes</taxon>
        <taxon>Hypocreomycetidae</taxon>
        <taxon>Hypocreales</taxon>
        <taxon>Clavicipitaceae</taxon>
        <taxon>Epichloe</taxon>
    </lineage>
</organism>
<gene>
    <name evidence="2" type="ORF">C2857_006601</name>
</gene>
<dbReference type="EMBL" id="CP031385">
    <property type="protein sequence ID" value="QPG94639.1"/>
    <property type="molecule type" value="Genomic_DNA"/>
</dbReference>
<feature type="signal peptide" evidence="1">
    <location>
        <begin position="1"/>
        <end position="17"/>
    </location>
</feature>
<evidence type="ECO:0000256" key="1">
    <source>
        <dbReference type="SAM" id="SignalP"/>
    </source>
</evidence>
<name>A0A7S9KLQ6_EPIFF</name>
<dbReference type="Gene3D" id="2.60.20.10">
    <property type="entry name" value="Crystallins"/>
    <property type="match status" value="1"/>
</dbReference>
<reference evidence="2 3" key="1">
    <citation type="journal article" date="2018" name="PLoS Genet.">
        <title>Repeat elements organise 3D genome structure and mediate transcription in the filamentous fungus Epichloe festucae.</title>
        <authorList>
            <person name="Winter D.J."/>
            <person name="Ganley A.R.D."/>
            <person name="Young C.A."/>
            <person name="Liachko I."/>
            <person name="Schardl C.L."/>
            <person name="Dupont P.Y."/>
            <person name="Berry D."/>
            <person name="Ram A."/>
            <person name="Scott B."/>
            <person name="Cox M.P."/>
        </authorList>
    </citation>
    <scope>NUCLEOTIDE SEQUENCE [LARGE SCALE GENOMIC DNA]</scope>
    <source>
        <strain evidence="2 3">Fl1</strain>
    </source>
</reference>
<sequence>MYFTQVAILALAAVAHAVPAVSPDVIPLESVTTSSPLSGADDVSAQARYTVTLCSEQNFGGCSAFTGNTGVCYNVPSNYNDVISSLRVPRRCTFWVDEGCNGNAIVFSAGNYPQIPPEYNDKISSFACQ</sequence>
<dbReference type="AlphaFoldDB" id="A0A7S9KLQ6"/>
<evidence type="ECO:0000313" key="3">
    <source>
        <dbReference type="Proteomes" id="UP000594364"/>
    </source>
</evidence>
<keyword evidence="3" id="KW-1185">Reference proteome</keyword>
<accession>A0A7S9KLQ6</accession>
<feature type="chain" id="PRO_5034861483" evidence="1">
    <location>
        <begin position="18"/>
        <end position="129"/>
    </location>
</feature>
<evidence type="ECO:0000313" key="2">
    <source>
        <dbReference type="EMBL" id="QPG94639.1"/>
    </source>
</evidence>
<protein>
    <submittedName>
        <fullName evidence="2">Uncharacterized protein</fullName>
    </submittedName>
</protein>
<dbReference type="InterPro" id="IPR011024">
    <property type="entry name" value="G_crystallin-like"/>
</dbReference>
<keyword evidence="1" id="KW-0732">Signal</keyword>
<dbReference type="SUPFAM" id="SSF49695">
    <property type="entry name" value="gamma-Crystallin-like"/>
    <property type="match status" value="1"/>
</dbReference>
<dbReference type="Proteomes" id="UP000594364">
    <property type="component" value="Chromosome 1"/>
</dbReference>